<dbReference type="SUPFAM" id="SSF48452">
    <property type="entry name" value="TPR-like"/>
    <property type="match status" value="1"/>
</dbReference>
<dbReference type="Gene3D" id="1.20.5.340">
    <property type="match status" value="1"/>
</dbReference>
<keyword evidence="4" id="KW-1185">Reference proteome</keyword>
<dbReference type="Proteomes" id="UP000198796">
    <property type="component" value="Unassembled WGS sequence"/>
</dbReference>
<evidence type="ECO:0000256" key="2">
    <source>
        <dbReference type="PROSITE-ProRule" id="PRU00339"/>
    </source>
</evidence>
<organism evidence="3 4">
    <name type="scientific">Poseidonocella pacifica</name>
    <dbReference type="NCBI Taxonomy" id="871651"/>
    <lineage>
        <taxon>Bacteria</taxon>
        <taxon>Pseudomonadati</taxon>
        <taxon>Pseudomonadota</taxon>
        <taxon>Alphaproteobacteria</taxon>
        <taxon>Rhodobacterales</taxon>
        <taxon>Roseobacteraceae</taxon>
        <taxon>Poseidonocella</taxon>
    </lineage>
</organism>
<dbReference type="NCBIfam" id="TIGR02795">
    <property type="entry name" value="tol_pal_ybgF"/>
    <property type="match status" value="1"/>
</dbReference>
<keyword evidence="1" id="KW-0132">Cell division</keyword>
<dbReference type="Pfam" id="PF13432">
    <property type="entry name" value="TPR_16"/>
    <property type="match status" value="1"/>
</dbReference>
<protein>
    <recommendedName>
        <fullName evidence="1">Cell division coordinator CpoB</fullName>
    </recommendedName>
</protein>
<dbReference type="OrthoDB" id="9763909at2"/>
<evidence type="ECO:0000256" key="1">
    <source>
        <dbReference type="HAMAP-Rule" id="MF_02066"/>
    </source>
</evidence>
<dbReference type="AlphaFoldDB" id="A0A1I0WMF6"/>
<dbReference type="InterPro" id="IPR014162">
    <property type="entry name" value="CpoB_C"/>
</dbReference>
<keyword evidence="1" id="KW-0732">Signal</keyword>
<feature type="repeat" description="TPR" evidence="2">
    <location>
        <begin position="188"/>
        <end position="221"/>
    </location>
</feature>
<feature type="signal peptide" evidence="1">
    <location>
        <begin position="1"/>
        <end position="19"/>
    </location>
</feature>
<comment type="similarity">
    <text evidence="1">Belongs to the CpoB family.</text>
</comment>
<evidence type="ECO:0000313" key="3">
    <source>
        <dbReference type="EMBL" id="SFA89350.1"/>
    </source>
</evidence>
<keyword evidence="1" id="KW-0131">Cell cycle</keyword>
<dbReference type="HAMAP" id="MF_02066">
    <property type="entry name" value="CpoB"/>
    <property type="match status" value="1"/>
</dbReference>
<keyword evidence="2" id="KW-0802">TPR repeat</keyword>
<proteinExistence type="inferred from homology"/>
<keyword evidence="1" id="KW-0574">Periplasm</keyword>
<dbReference type="GO" id="GO:0030288">
    <property type="term" value="C:outer membrane-bounded periplasmic space"/>
    <property type="evidence" value="ECO:0007669"/>
    <property type="project" value="UniProtKB-UniRule"/>
</dbReference>
<name>A0A1I0WMF6_9RHOB</name>
<dbReference type="InterPro" id="IPR011990">
    <property type="entry name" value="TPR-like_helical_dom_sf"/>
</dbReference>
<reference evidence="3 4" key="1">
    <citation type="submission" date="2016-10" db="EMBL/GenBank/DDBJ databases">
        <authorList>
            <person name="de Groot N.N."/>
        </authorList>
    </citation>
    <scope>NUCLEOTIDE SEQUENCE [LARGE SCALE GENOMIC DNA]</scope>
    <source>
        <strain evidence="3 4">DSM 29316</strain>
    </source>
</reference>
<dbReference type="GO" id="GO:0043093">
    <property type="term" value="P:FtsZ-dependent cytokinesis"/>
    <property type="evidence" value="ECO:0007669"/>
    <property type="project" value="UniProtKB-UniRule"/>
</dbReference>
<dbReference type="EMBL" id="FOJU01000002">
    <property type="protein sequence ID" value="SFA89350.1"/>
    <property type="molecule type" value="Genomic_DNA"/>
</dbReference>
<evidence type="ECO:0000313" key="4">
    <source>
        <dbReference type="Proteomes" id="UP000198796"/>
    </source>
</evidence>
<dbReference type="RefSeq" id="WP_092062611.1">
    <property type="nucleotide sequence ID" value="NZ_FOJU01000002.1"/>
</dbReference>
<feature type="chain" id="PRO_5011804574" description="Cell division coordinator CpoB" evidence="1">
    <location>
        <begin position="20"/>
        <end position="274"/>
    </location>
</feature>
<dbReference type="PROSITE" id="PS50005">
    <property type="entry name" value="TPR"/>
    <property type="match status" value="1"/>
</dbReference>
<comment type="function">
    <text evidence="1">Mediates coordination of peptidoglycan synthesis and outer membrane constriction during cell division.</text>
</comment>
<dbReference type="Pfam" id="PF13174">
    <property type="entry name" value="TPR_6"/>
    <property type="match status" value="1"/>
</dbReference>
<accession>A0A1I0WMF6</accession>
<dbReference type="Gene3D" id="1.25.40.10">
    <property type="entry name" value="Tetratricopeptide repeat domain"/>
    <property type="match status" value="1"/>
</dbReference>
<dbReference type="STRING" id="871651.SAMN05421688_1536"/>
<dbReference type="InterPro" id="IPR034706">
    <property type="entry name" value="CpoB"/>
</dbReference>
<comment type="subcellular location">
    <subcellularLocation>
        <location evidence="1">Periplasm</location>
    </subcellularLocation>
</comment>
<sequence precursor="true">MRRFIALIALLLLPMAATAQDQDQTLADIRQELSVLYHDIQRLKRELSTTGAPIGGGASGDLLTRVDTIEAALQDLTSRTEAVQHRVDSVVRDGTTRIGDLEFRLCELEFGCDVGSLGDTPSLGGVDVASPAPTAPPEPQVGDGGELALAERADFERAQASLDAGDFAAAAAGFAAFNETYPGSPLAAQAMFGRGSALEQQGDMQAAARSYLDAFSTSPDGAQAPRALLRLGVALDALGQRTEACMTLGEVETRFPGAEPATTARQEMVRLGCS</sequence>
<gene>
    <name evidence="1" type="primary">cpoB</name>
    <name evidence="3" type="ORF">SAMN05421688_1536</name>
</gene>
<dbReference type="InterPro" id="IPR019734">
    <property type="entry name" value="TPR_rpt"/>
</dbReference>